<keyword evidence="8" id="KW-0256">Endoplasmic reticulum</keyword>
<comment type="similarity">
    <text evidence="3 14">Belongs to the peptidase M28 family.</text>
</comment>
<dbReference type="GO" id="GO:0046872">
    <property type="term" value="F:metal ion binding"/>
    <property type="evidence" value="ECO:0007669"/>
    <property type="project" value="UniProtKB-KW"/>
</dbReference>
<protein>
    <recommendedName>
        <fullName evidence="14">Peptide hydrolase</fullName>
        <ecNumber evidence="14">3.4.-.-</ecNumber>
    </recommendedName>
</protein>
<comment type="subcellular location">
    <subcellularLocation>
        <location evidence="2">Endoplasmic reticulum membrane</location>
        <topology evidence="2">Multi-pass membrane protein</topology>
    </subcellularLocation>
</comment>
<dbReference type="PANTHER" id="PTHR12147:SF22">
    <property type="entry name" value="ENDOPLASMIC RETICULUM METALLOPEPTIDASE 1"/>
    <property type="match status" value="1"/>
</dbReference>
<evidence type="ECO:0000259" key="17">
    <source>
        <dbReference type="Pfam" id="PF04389"/>
    </source>
</evidence>
<feature type="region of interest" description="Disordered" evidence="15">
    <location>
        <begin position="1"/>
        <end position="32"/>
    </location>
</feature>
<dbReference type="STRING" id="930990.A0A067M7B3"/>
<dbReference type="SUPFAM" id="SSF53187">
    <property type="entry name" value="Zn-dependent exopeptidases"/>
    <property type="match status" value="1"/>
</dbReference>
<organism evidence="19 20">
    <name type="scientific">Botryobasidium botryosum (strain FD-172 SS1)</name>
    <dbReference type="NCBI Taxonomy" id="930990"/>
    <lineage>
        <taxon>Eukaryota</taxon>
        <taxon>Fungi</taxon>
        <taxon>Dikarya</taxon>
        <taxon>Basidiomycota</taxon>
        <taxon>Agaricomycotina</taxon>
        <taxon>Agaricomycetes</taxon>
        <taxon>Cantharellales</taxon>
        <taxon>Botryobasidiaceae</taxon>
        <taxon>Botryobasidium</taxon>
    </lineage>
</organism>
<dbReference type="GO" id="GO:0006508">
    <property type="term" value="P:proteolysis"/>
    <property type="evidence" value="ECO:0007669"/>
    <property type="project" value="UniProtKB-KW"/>
</dbReference>
<evidence type="ECO:0000256" key="11">
    <source>
        <dbReference type="ARBA" id="ARBA00023049"/>
    </source>
</evidence>
<feature type="transmembrane region" description="Helical" evidence="16">
    <location>
        <begin position="563"/>
        <end position="583"/>
    </location>
</feature>
<dbReference type="Gene3D" id="3.40.630.10">
    <property type="entry name" value="Zn peptidases"/>
    <property type="match status" value="1"/>
</dbReference>
<dbReference type="GO" id="GO:0005789">
    <property type="term" value="C:endoplasmic reticulum membrane"/>
    <property type="evidence" value="ECO:0007669"/>
    <property type="project" value="UniProtKB-SubCell"/>
</dbReference>
<feature type="domain" description="Peptidase M28" evidence="17">
    <location>
        <begin position="162"/>
        <end position="355"/>
    </location>
</feature>
<dbReference type="EC" id="3.4.-.-" evidence="14"/>
<evidence type="ECO:0000256" key="14">
    <source>
        <dbReference type="RuleBase" id="RU361240"/>
    </source>
</evidence>
<dbReference type="InterPro" id="IPR007484">
    <property type="entry name" value="Peptidase_M28"/>
</dbReference>
<feature type="transmembrane region" description="Helical" evidence="16">
    <location>
        <begin position="37"/>
        <end position="53"/>
    </location>
</feature>
<evidence type="ECO:0000313" key="19">
    <source>
        <dbReference type="EMBL" id="KDQ10600.1"/>
    </source>
</evidence>
<evidence type="ECO:0000256" key="8">
    <source>
        <dbReference type="ARBA" id="ARBA00022824"/>
    </source>
</evidence>
<evidence type="ECO:0000256" key="2">
    <source>
        <dbReference type="ARBA" id="ARBA00004477"/>
    </source>
</evidence>
<keyword evidence="6 14" id="KW-0479">Metal-binding</keyword>
<feature type="compositionally biased region" description="Basic residues" evidence="15">
    <location>
        <begin position="20"/>
        <end position="29"/>
    </location>
</feature>
<evidence type="ECO:0000256" key="1">
    <source>
        <dbReference type="ARBA" id="ARBA00001947"/>
    </source>
</evidence>
<feature type="domain" description="Endoplasmic reticulum metallopeptidase 1/1-A TM" evidence="18">
    <location>
        <begin position="435"/>
        <end position="640"/>
    </location>
</feature>
<dbReference type="InParanoid" id="A0A067M7B3"/>
<evidence type="ECO:0000256" key="5">
    <source>
        <dbReference type="ARBA" id="ARBA00022692"/>
    </source>
</evidence>
<evidence type="ECO:0000256" key="3">
    <source>
        <dbReference type="ARBA" id="ARBA00010918"/>
    </source>
</evidence>
<evidence type="ECO:0000256" key="6">
    <source>
        <dbReference type="ARBA" id="ARBA00022723"/>
    </source>
</evidence>
<feature type="transmembrane region" description="Helical" evidence="16">
    <location>
        <begin position="465"/>
        <end position="485"/>
    </location>
</feature>
<evidence type="ECO:0000256" key="4">
    <source>
        <dbReference type="ARBA" id="ARBA00022670"/>
    </source>
</evidence>
<keyword evidence="13" id="KW-0325">Glycoprotein</keyword>
<keyword evidence="12 16" id="KW-0472">Membrane</keyword>
<dbReference type="Pfam" id="PF04389">
    <property type="entry name" value="Peptidase_M28"/>
    <property type="match status" value="1"/>
</dbReference>
<feature type="transmembrane region" description="Helical" evidence="16">
    <location>
        <begin position="595"/>
        <end position="615"/>
    </location>
</feature>
<dbReference type="GO" id="GO:0008235">
    <property type="term" value="F:metalloexopeptidase activity"/>
    <property type="evidence" value="ECO:0007669"/>
    <property type="project" value="InterPro"/>
</dbReference>
<dbReference type="InterPro" id="IPR048024">
    <property type="entry name" value="Fxna-like_M28_dom"/>
</dbReference>
<evidence type="ECO:0000256" key="15">
    <source>
        <dbReference type="SAM" id="MobiDB-lite"/>
    </source>
</evidence>
<comment type="cofactor">
    <cofactor evidence="1">
        <name>Zn(2+)</name>
        <dbReference type="ChEBI" id="CHEBI:29105"/>
    </cofactor>
</comment>
<dbReference type="InterPro" id="IPR045175">
    <property type="entry name" value="M28_fam"/>
</dbReference>
<proteinExistence type="inferred from homology"/>
<evidence type="ECO:0000256" key="13">
    <source>
        <dbReference type="ARBA" id="ARBA00023180"/>
    </source>
</evidence>
<feature type="transmembrane region" description="Helical" evidence="16">
    <location>
        <begin position="627"/>
        <end position="647"/>
    </location>
</feature>
<dbReference type="EMBL" id="KL198066">
    <property type="protein sequence ID" value="KDQ10600.1"/>
    <property type="molecule type" value="Genomic_DNA"/>
</dbReference>
<dbReference type="FunCoup" id="A0A067M7B3">
    <property type="interactions" value="44"/>
</dbReference>
<keyword evidence="7 14" id="KW-0378">Hydrolase</keyword>
<evidence type="ECO:0000256" key="7">
    <source>
        <dbReference type="ARBA" id="ARBA00022801"/>
    </source>
</evidence>
<evidence type="ECO:0000256" key="12">
    <source>
        <dbReference type="ARBA" id="ARBA00023136"/>
    </source>
</evidence>
<evidence type="ECO:0000259" key="18">
    <source>
        <dbReference type="Pfam" id="PF22249"/>
    </source>
</evidence>
<evidence type="ECO:0000256" key="9">
    <source>
        <dbReference type="ARBA" id="ARBA00022833"/>
    </source>
</evidence>
<keyword evidence="9 14" id="KW-0862">Zinc</keyword>
<dbReference type="HOGENOM" id="CLU_015120_0_0_1"/>
<dbReference type="OrthoDB" id="76293at2759"/>
<reference evidence="20" key="1">
    <citation type="journal article" date="2014" name="Proc. Natl. Acad. Sci. U.S.A.">
        <title>Extensive sampling of basidiomycete genomes demonstrates inadequacy of the white-rot/brown-rot paradigm for wood decay fungi.</title>
        <authorList>
            <person name="Riley R."/>
            <person name="Salamov A.A."/>
            <person name="Brown D.W."/>
            <person name="Nagy L.G."/>
            <person name="Floudas D."/>
            <person name="Held B.W."/>
            <person name="Levasseur A."/>
            <person name="Lombard V."/>
            <person name="Morin E."/>
            <person name="Otillar R."/>
            <person name="Lindquist E.A."/>
            <person name="Sun H."/>
            <person name="LaButti K.M."/>
            <person name="Schmutz J."/>
            <person name="Jabbour D."/>
            <person name="Luo H."/>
            <person name="Baker S.E."/>
            <person name="Pisabarro A.G."/>
            <person name="Walton J.D."/>
            <person name="Blanchette R.A."/>
            <person name="Henrissat B."/>
            <person name="Martin F."/>
            <person name="Cullen D."/>
            <person name="Hibbett D.S."/>
            <person name="Grigoriev I.V."/>
        </authorList>
    </citation>
    <scope>NUCLEOTIDE SEQUENCE [LARGE SCALE GENOMIC DNA]</scope>
    <source>
        <strain evidence="20">FD-172 SS1</strain>
    </source>
</reference>
<keyword evidence="4 14" id="KW-0645">Protease</keyword>
<dbReference type="FunFam" id="3.40.630.10:FF:000008">
    <property type="entry name" value="Endoplasmic reticulum metallopeptidase 1"/>
    <property type="match status" value="1"/>
</dbReference>
<keyword evidence="10 16" id="KW-1133">Transmembrane helix</keyword>
<gene>
    <name evidence="19" type="ORF">BOTBODRAFT_190415</name>
</gene>
<keyword evidence="5 16" id="KW-0812">Transmembrane</keyword>
<dbReference type="InterPro" id="IPR053974">
    <property type="entry name" value="ERMP1_1-A_TM"/>
</dbReference>
<accession>A0A067M7B3</accession>
<evidence type="ECO:0000256" key="16">
    <source>
        <dbReference type="SAM" id="Phobius"/>
    </source>
</evidence>
<dbReference type="CDD" id="cd03875">
    <property type="entry name" value="M28_Fxna_like"/>
    <property type="match status" value="1"/>
</dbReference>
<evidence type="ECO:0000313" key="20">
    <source>
        <dbReference type="Proteomes" id="UP000027195"/>
    </source>
</evidence>
<dbReference type="Proteomes" id="UP000027195">
    <property type="component" value="Unassembled WGS sequence"/>
</dbReference>
<dbReference type="AlphaFoldDB" id="A0A067M7B3"/>
<dbReference type="PANTHER" id="PTHR12147">
    <property type="entry name" value="METALLOPEPTIDASE M28 FAMILY MEMBER"/>
    <property type="match status" value="1"/>
</dbReference>
<name>A0A067M7B3_BOTB1</name>
<evidence type="ECO:0000256" key="10">
    <source>
        <dbReference type="ARBA" id="ARBA00022989"/>
    </source>
</evidence>
<keyword evidence="11" id="KW-0482">Metalloprotease</keyword>
<feature type="transmembrane region" description="Helical" evidence="16">
    <location>
        <begin position="523"/>
        <end position="542"/>
    </location>
</feature>
<keyword evidence="20" id="KW-1185">Reference proteome</keyword>
<feature type="transmembrane region" description="Helical" evidence="16">
    <location>
        <begin position="426"/>
        <end position="445"/>
    </location>
</feature>
<sequence>MEVLERTKGARAGGASSRSQLHHMSHPHRQPGAQRRLLGALALFFIALPWLSLKLHYRLPQPLIEQFNAQTNLPQLSEQAILSHAQHLSESIGFRTVGTREHALGDLWMLEQVTALKEECEKLVASSPRKLECEVWRQEGNGTHRFDMMNKLVYKNYVQLSNIVMRLSDGTPTGKEHAILVNAHLDSTLPSPGAADDALAVGVMIECIRVFIHTPEWEPTHAIVFLFNNAEETLQDGSHLFATQHDIISSVRAVINLEAAGSTGPELLFQATSNEMIEAYSHVPWPFGTVLANDVFSSGIILSDTDFRQFEQYRNLTGLDMAVVGDSYKYHTRKDLVEYIEPGVAQHMADNAFALLKFLSSAESPLPHMESPTPPSTVYFAILGRYFIWWSFDTAKKLYASTFLVSIVLALGTSSQQQAALLPRAMLGVVGSILGAMAGANFVAFVMAKVLGNGMAWYSREWLCIALYGPPALAGAILVQLLITLRVPTPSRLKLESATMTSLHLLFASASLGLQSLGIGSAAHIYFLSMSSLAAMIYDFACKSFSGTYSNPVRFGTYFIGQFIPLTLGVEVAATLLDIFVPLTGRMGEVAPVEHIIASITAFLVFFVLPFSIPFSHRFGRRVASAAVLALSLITVAAMMLFSLPTWSPFDAMHQKRFFALHTENITSGEFSLHIAAADAAPGFKTLVDSIAANFGLPGANANANIMDDWNSDWDTLYPFSQFLTPYKVAIPAPDPYVSPWAGKFKVTAVNDTFDSLQNTRSLTLQVDHPGLIWTVVAFDAHVLWWSLDDSPSPHTARHHVKEASFYGVDTWTLDLVIQLPPRAASSGPSGDRGLLVNFIGIEEKGMWPGKKAEREGPAMDLFEKIDRWLFDEMRDSVDAMFLGCVGGSITV</sequence>
<dbReference type="Pfam" id="PF22249">
    <property type="entry name" value="ERMP1-TM"/>
    <property type="match status" value="1"/>
</dbReference>